<comment type="similarity">
    <text evidence="2">Belongs to the glutaminyl-peptide cyclotransferase family.</text>
</comment>
<protein>
    <recommendedName>
        <fullName evidence="3">glutaminyl-peptide cyclotransferase</fullName>
        <ecNumber evidence="3">2.3.2.5</ecNumber>
    </recommendedName>
</protein>
<dbReference type="OMA" id="THWAYQK"/>
<dbReference type="InterPro" id="IPR040234">
    <property type="entry name" value="QC/QCL"/>
</dbReference>
<evidence type="ECO:0000313" key="8">
    <source>
        <dbReference type="Proteomes" id="UP000031668"/>
    </source>
</evidence>
<evidence type="ECO:0000256" key="2">
    <source>
        <dbReference type="ARBA" id="ARBA00006014"/>
    </source>
</evidence>
<proteinExistence type="inferred from homology"/>
<dbReference type="PANTHER" id="PTHR12283">
    <property type="entry name" value="GLUTAMINYL-PEPTIDE CYCLOTRANSFERASE"/>
    <property type="match status" value="1"/>
</dbReference>
<sequence length="307" mass="35827">MNSIFCLFIPAFVSCFKFDRTRFKEEILSQILRVRIPGTNGHQKFIVNQLLDLKWQVEQDVFLTKTPFHKRLKFTNVIGTLNPLAPNRLVLACHYDSKYFVPTGQKVFVGATDSAVPCSILIYLAQQLTPVLNLHYNVTLQLLFFDGEEAFLDWSEEDSLYGSRHLADVFSKNHLKKHPHLTCLASIKLFILLDLLGYKDPTIASFYQKTEPEFEELCRLERSLYPHSKTRIFLSPKYDGVNYKMHEVGDDHKPFNEKGVRIIHLIPLPFPEPWHTFEDDESIIDMESVEKITSVLYEFIEQYFKKT</sequence>
<dbReference type="EC" id="2.3.2.5" evidence="3"/>
<dbReference type="GO" id="GO:0008270">
    <property type="term" value="F:zinc ion binding"/>
    <property type="evidence" value="ECO:0007669"/>
    <property type="project" value="TreeGrafter"/>
</dbReference>
<keyword evidence="5" id="KW-0012">Acyltransferase</keyword>
<dbReference type="Pfam" id="PF04389">
    <property type="entry name" value="Peptidase_M28"/>
    <property type="match status" value="1"/>
</dbReference>
<dbReference type="PANTHER" id="PTHR12283:SF6">
    <property type="entry name" value="GLUTAMINYL-PEPTIDE CYCLOTRANSFERASE-RELATED"/>
    <property type="match status" value="1"/>
</dbReference>
<dbReference type="OrthoDB" id="3907302at2759"/>
<name>A0A0C2MWY0_THEKT</name>
<dbReference type="InterPro" id="IPR007484">
    <property type="entry name" value="Peptidase_M28"/>
</dbReference>
<comment type="caution">
    <text evidence="7">The sequence shown here is derived from an EMBL/GenBank/DDBJ whole genome shotgun (WGS) entry which is preliminary data.</text>
</comment>
<comment type="catalytic activity">
    <reaction evidence="1">
        <text>N-terminal L-glutaminyl-[peptide] = N-terminal 5-oxo-L-prolyl-[peptide] + NH4(+)</text>
        <dbReference type="Rhea" id="RHEA:23652"/>
        <dbReference type="Rhea" id="RHEA-COMP:11736"/>
        <dbReference type="Rhea" id="RHEA-COMP:11846"/>
        <dbReference type="ChEBI" id="CHEBI:28938"/>
        <dbReference type="ChEBI" id="CHEBI:64722"/>
        <dbReference type="ChEBI" id="CHEBI:87215"/>
        <dbReference type="EC" id="2.3.2.5"/>
    </reaction>
</comment>
<dbReference type="AlphaFoldDB" id="A0A0C2MWY0"/>
<dbReference type="Gene3D" id="3.40.630.10">
    <property type="entry name" value="Zn peptidases"/>
    <property type="match status" value="1"/>
</dbReference>
<reference evidence="7 8" key="1">
    <citation type="journal article" date="2014" name="Genome Biol. Evol.">
        <title>The genome of the myxosporean Thelohanellus kitauei shows adaptations to nutrient acquisition within its fish host.</title>
        <authorList>
            <person name="Yang Y."/>
            <person name="Xiong J."/>
            <person name="Zhou Z."/>
            <person name="Huo F."/>
            <person name="Miao W."/>
            <person name="Ran C."/>
            <person name="Liu Y."/>
            <person name="Zhang J."/>
            <person name="Feng J."/>
            <person name="Wang M."/>
            <person name="Wang M."/>
            <person name="Wang L."/>
            <person name="Yao B."/>
        </authorList>
    </citation>
    <scope>NUCLEOTIDE SEQUENCE [LARGE SCALE GENOMIC DNA]</scope>
    <source>
        <strain evidence="7">Wuqing</strain>
    </source>
</reference>
<gene>
    <name evidence="7" type="ORF">RF11_14586</name>
</gene>
<feature type="domain" description="Peptidase M28" evidence="6">
    <location>
        <begin position="76"/>
        <end position="299"/>
    </location>
</feature>
<evidence type="ECO:0000256" key="4">
    <source>
        <dbReference type="ARBA" id="ARBA00022679"/>
    </source>
</evidence>
<organism evidence="7 8">
    <name type="scientific">Thelohanellus kitauei</name>
    <name type="common">Myxosporean</name>
    <dbReference type="NCBI Taxonomy" id="669202"/>
    <lineage>
        <taxon>Eukaryota</taxon>
        <taxon>Metazoa</taxon>
        <taxon>Cnidaria</taxon>
        <taxon>Myxozoa</taxon>
        <taxon>Myxosporea</taxon>
        <taxon>Bivalvulida</taxon>
        <taxon>Platysporina</taxon>
        <taxon>Myxobolidae</taxon>
        <taxon>Thelohanellus</taxon>
    </lineage>
</organism>
<keyword evidence="8" id="KW-1185">Reference proteome</keyword>
<dbReference type="SUPFAM" id="SSF53187">
    <property type="entry name" value="Zn-dependent exopeptidases"/>
    <property type="match status" value="1"/>
</dbReference>
<keyword evidence="4 7" id="KW-0808">Transferase</keyword>
<evidence type="ECO:0000256" key="3">
    <source>
        <dbReference type="ARBA" id="ARBA00012012"/>
    </source>
</evidence>
<accession>A0A0C2MWY0</accession>
<evidence type="ECO:0000313" key="7">
    <source>
        <dbReference type="EMBL" id="KII68650.1"/>
    </source>
</evidence>
<evidence type="ECO:0000256" key="5">
    <source>
        <dbReference type="ARBA" id="ARBA00023315"/>
    </source>
</evidence>
<evidence type="ECO:0000256" key="1">
    <source>
        <dbReference type="ARBA" id="ARBA00000001"/>
    </source>
</evidence>
<evidence type="ECO:0000259" key="6">
    <source>
        <dbReference type="Pfam" id="PF04389"/>
    </source>
</evidence>
<dbReference type="EMBL" id="JWZT01002742">
    <property type="protein sequence ID" value="KII68650.1"/>
    <property type="molecule type" value="Genomic_DNA"/>
</dbReference>
<dbReference type="GO" id="GO:0016603">
    <property type="term" value="F:glutaminyl-peptide cyclotransferase activity"/>
    <property type="evidence" value="ECO:0007669"/>
    <property type="project" value="UniProtKB-EC"/>
</dbReference>
<dbReference type="Proteomes" id="UP000031668">
    <property type="component" value="Unassembled WGS sequence"/>
</dbReference>